<protein>
    <submittedName>
        <fullName evidence="2">Uncharacterized protein</fullName>
    </submittedName>
</protein>
<dbReference type="Proteomes" id="UP001153148">
    <property type="component" value="Unassembled WGS sequence"/>
</dbReference>
<evidence type="ECO:0000313" key="2">
    <source>
        <dbReference type="EMBL" id="CAG2069508.1"/>
    </source>
</evidence>
<keyword evidence="1" id="KW-0812">Transmembrane</keyword>
<evidence type="ECO:0000256" key="1">
    <source>
        <dbReference type="SAM" id="Phobius"/>
    </source>
</evidence>
<name>A0ABN7PP97_TIMPD</name>
<sequence length="155" mass="17586">VRIRFPGESRVPMSSSTISGVLNWKTNIIFPLFQEPGPRFRDNNEGGDVPGYFPEGFLALQHAVSSSLTEYFNKGKKVIPTVQMQRFPYPAYYDDPLLPALVLFVAIVIMLSFSYTSIYVVKSITLEKEHQLKVGLTLKLHGYGFPEILSRLRFP</sequence>
<comment type="caution">
    <text evidence="2">The sequence shown here is derived from an EMBL/GenBank/DDBJ whole genome shotgun (WGS) entry which is preliminary data.</text>
</comment>
<accession>A0ABN7PP97</accession>
<evidence type="ECO:0000313" key="3">
    <source>
        <dbReference type="Proteomes" id="UP001153148"/>
    </source>
</evidence>
<organism evidence="2 3">
    <name type="scientific">Timema podura</name>
    <name type="common">Walking stick</name>
    <dbReference type="NCBI Taxonomy" id="61482"/>
    <lineage>
        <taxon>Eukaryota</taxon>
        <taxon>Metazoa</taxon>
        <taxon>Ecdysozoa</taxon>
        <taxon>Arthropoda</taxon>
        <taxon>Hexapoda</taxon>
        <taxon>Insecta</taxon>
        <taxon>Pterygota</taxon>
        <taxon>Neoptera</taxon>
        <taxon>Polyneoptera</taxon>
        <taxon>Phasmatodea</taxon>
        <taxon>Timematodea</taxon>
        <taxon>Timematoidea</taxon>
        <taxon>Timematidae</taxon>
        <taxon>Timema</taxon>
    </lineage>
</organism>
<keyword evidence="3" id="KW-1185">Reference proteome</keyword>
<feature type="non-terminal residue" evidence="2">
    <location>
        <position position="1"/>
    </location>
</feature>
<feature type="transmembrane region" description="Helical" evidence="1">
    <location>
        <begin position="97"/>
        <end position="121"/>
    </location>
</feature>
<gene>
    <name evidence="2" type="ORF">TPAB3V08_LOCUS16450</name>
</gene>
<dbReference type="InterPro" id="IPR026082">
    <property type="entry name" value="ABCA"/>
</dbReference>
<keyword evidence="1" id="KW-1133">Transmembrane helix</keyword>
<keyword evidence="1" id="KW-0472">Membrane</keyword>
<reference evidence="2" key="1">
    <citation type="submission" date="2021-03" db="EMBL/GenBank/DDBJ databases">
        <authorList>
            <person name="Tran Van P."/>
        </authorList>
    </citation>
    <scope>NUCLEOTIDE SEQUENCE</scope>
</reference>
<dbReference type="PANTHER" id="PTHR19229">
    <property type="entry name" value="ATP-BINDING CASSETTE TRANSPORTER SUBFAMILY A ABCA"/>
    <property type="match status" value="1"/>
</dbReference>
<proteinExistence type="predicted"/>
<dbReference type="EMBL" id="CAJPIN010146496">
    <property type="protein sequence ID" value="CAG2069508.1"/>
    <property type="molecule type" value="Genomic_DNA"/>
</dbReference>
<dbReference type="PANTHER" id="PTHR19229:SF250">
    <property type="entry name" value="ABC TRANSPORTER DOMAIN-CONTAINING PROTEIN-RELATED"/>
    <property type="match status" value="1"/>
</dbReference>